<evidence type="ECO:0000259" key="1">
    <source>
        <dbReference type="Pfam" id="PF13521"/>
    </source>
</evidence>
<evidence type="ECO:0000313" key="2">
    <source>
        <dbReference type="EMBL" id="EQB08297.1"/>
    </source>
</evidence>
<sequence length="182" mass="20152">MSGKFHVITGGPGSGKSSLIRALAGQGIGHMPEAGRAIIQDQIAIDGPALPWRNQKAFAEMMLAWDLRSYREAQDRQGPIMFDRGIPDVIGYLTLCGISVPDHLRRAANLCRYDRLVFLAPHWPAIYRQDQERHQSPGEAAATCAVMREVYRSLGYDLLPLPLGSVEERVAFVKSRLGDDSH</sequence>
<dbReference type="Pfam" id="PF13521">
    <property type="entry name" value="AAA_28"/>
    <property type="match status" value="1"/>
</dbReference>
<evidence type="ECO:0000313" key="3">
    <source>
        <dbReference type="Proteomes" id="UP000015525"/>
    </source>
</evidence>
<dbReference type="InterPro" id="IPR027417">
    <property type="entry name" value="P-loop_NTPase"/>
</dbReference>
<reference evidence="2 3" key="1">
    <citation type="journal article" date="2013" name="Genome Announc.">
        <title>Draft Genome Sequence of Sphingobium quisquiliarum Strain P25T, a Novel Hexachlorocyclohexane (HCH)-Degrading Bacterium Isolated from an HCH Dumpsite.</title>
        <authorList>
            <person name="Kumar Singh A."/>
            <person name="Sangwan N."/>
            <person name="Sharma A."/>
            <person name="Gupta V."/>
            <person name="Khurana J.P."/>
            <person name="Lal R."/>
        </authorList>
    </citation>
    <scope>NUCLEOTIDE SEQUENCE [LARGE SCALE GENOMIC DNA]</scope>
    <source>
        <strain evidence="2 3">P25</strain>
    </source>
</reference>
<dbReference type="SUPFAM" id="SSF52540">
    <property type="entry name" value="P-loop containing nucleoside triphosphate hydrolases"/>
    <property type="match status" value="1"/>
</dbReference>
<keyword evidence="3" id="KW-1185">Reference proteome</keyword>
<accession>T0H5P7</accession>
<dbReference type="PATRIC" id="fig|1329909.3.peg.1559"/>
<dbReference type="InterPro" id="IPR038727">
    <property type="entry name" value="NadR/Ttd14_AAA_dom"/>
</dbReference>
<protein>
    <recommendedName>
        <fullName evidence="1">NadR/Ttd14 AAA domain-containing protein</fullName>
    </recommendedName>
</protein>
<gene>
    <name evidence="2" type="ORF">L288_08060</name>
</gene>
<dbReference type="AlphaFoldDB" id="T0H5P7"/>
<feature type="domain" description="NadR/Ttd14 AAA" evidence="1">
    <location>
        <begin position="6"/>
        <end position="169"/>
    </location>
</feature>
<comment type="caution">
    <text evidence="2">The sequence shown here is derived from an EMBL/GenBank/DDBJ whole genome shotgun (WGS) entry which is preliminary data.</text>
</comment>
<proteinExistence type="predicted"/>
<dbReference type="Proteomes" id="UP000015525">
    <property type="component" value="Unassembled WGS sequence"/>
</dbReference>
<dbReference type="Gene3D" id="3.40.50.300">
    <property type="entry name" value="P-loop containing nucleotide triphosphate hydrolases"/>
    <property type="match status" value="1"/>
</dbReference>
<dbReference type="EMBL" id="ATHO01000070">
    <property type="protein sequence ID" value="EQB08297.1"/>
    <property type="molecule type" value="Genomic_DNA"/>
</dbReference>
<organism evidence="2 3">
    <name type="scientific">Sphingobium quisquiliarum P25</name>
    <dbReference type="NCBI Taxonomy" id="1329909"/>
    <lineage>
        <taxon>Bacteria</taxon>
        <taxon>Pseudomonadati</taxon>
        <taxon>Pseudomonadota</taxon>
        <taxon>Alphaproteobacteria</taxon>
        <taxon>Sphingomonadales</taxon>
        <taxon>Sphingomonadaceae</taxon>
        <taxon>Sphingobium</taxon>
    </lineage>
</organism>
<name>T0H5P7_9SPHN</name>
<dbReference type="CDD" id="cd00267">
    <property type="entry name" value="ABC_ATPase"/>
    <property type="match status" value="1"/>
</dbReference>
<dbReference type="RefSeq" id="WP_021237891.1">
    <property type="nucleotide sequence ID" value="NZ_ATHO01000070.1"/>
</dbReference>